<accession>A0ABR3CZN9</accession>
<evidence type="ECO:0000313" key="2">
    <source>
        <dbReference type="EMBL" id="KAL0465911.1"/>
    </source>
</evidence>
<name>A0ABR3CZN9_NEUIN</name>
<sequence>MMKVVNQTFMEVSQIARCLRLVKVVKCKRGCAMCMAKFFHEALHVLLGVPSSFPRWLGQLLAEHEPCLLGAGKQERRNSAPMHMPLIPGFDYCGRADYVAKYAPCDTTHAVAHFAVGSVRPDHNAASLYASVGTPDHDPILSHLDSFHVFFGEKMLSGLIRKSTIQQLHQLGSMHHNPSCSMATSSLGVSCICPGVSQAARFRCLTIQSTTHLCRESKTGARYLSSPSRGACAFQLPPPPQEARAEPRASKYSA</sequence>
<organism evidence="2 3">
    <name type="scientific">Neurospora intermedia</name>
    <dbReference type="NCBI Taxonomy" id="5142"/>
    <lineage>
        <taxon>Eukaryota</taxon>
        <taxon>Fungi</taxon>
        <taxon>Dikarya</taxon>
        <taxon>Ascomycota</taxon>
        <taxon>Pezizomycotina</taxon>
        <taxon>Sordariomycetes</taxon>
        <taxon>Sordariomycetidae</taxon>
        <taxon>Sordariales</taxon>
        <taxon>Sordariaceae</taxon>
        <taxon>Neurospora</taxon>
    </lineage>
</organism>
<feature type="compositionally biased region" description="Basic and acidic residues" evidence="1">
    <location>
        <begin position="243"/>
        <end position="254"/>
    </location>
</feature>
<gene>
    <name evidence="2" type="ORF">QR685DRAFT_536434</name>
</gene>
<evidence type="ECO:0000256" key="1">
    <source>
        <dbReference type="SAM" id="MobiDB-lite"/>
    </source>
</evidence>
<keyword evidence="3" id="KW-1185">Reference proteome</keyword>
<dbReference type="EMBL" id="JAVLET010000014">
    <property type="protein sequence ID" value="KAL0465911.1"/>
    <property type="molecule type" value="Genomic_DNA"/>
</dbReference>
<evidence type="ECO:0000313" key="3">
    <source>
        <dbReference type="Proteomes" id="UP001451303"/>
    </source>
</evidence>
<proteinExistence type="predicted"/>
<comment type="caution">
    <text evidence="2">The sequence shown here is derived from an EMBL/GenBank/DDBJ whole genome shotgun (WGS) entry which is preliminary data.</text>
</comment>
<dbReference type="Proteomes" id="UP001451303">
    <property type="component" value="Unassembled WGS sequence"/>
</dbReference>
<protein>
    <submittedName>
        <fullName evidence="2">Uncharacterized protein</fullName>
    </submittedName>
</protein>
<reference evidence="2 3" key="1">
    <citation type="submission" date="2023-09" db="EMBL/GenBank/DDBJ databases">
        <title>Multi-omics analysis of a traditional fermented food reveals byproduct-associated fungal strains for waste-to-food upcycling.</title>
        <authorList>
            <consortium name="Lawrence Berkeley National Laboratory"/>
            <person name="Rekdal V.M."/>
            <person name="Villalobos-Escobedo J.M."/>
            <person name="Rodriguez-Valeron N."/>
            <person name="Garcia M.O."/>
            <person name="Vasquez D.P."/>
            <person name="Damayanti I."/>
            <person name="Sorensen P.M."/>
            <person name="Baidoo E.E."/>
            <person name="De Carvalho A.C."/>
            <person name="Riley R."/>
            <person name="Lipzen A."/>
            <person name="He G."/>
            <person name="Yan M."/>
            <person name="Haridas S."/>
            <person name="Daum C."/>
            <person name="Yoshinaga Y."/>
            <person name="Ng V."/>
            <person name="Grigoriev I.V."/>
            <person name="Munk R."/>
            <person name="Nuraida L."/>
            <person name="Wijaya C.H."/>
            <person name="Morales P.-C."/>
            <person name="Keasling J.D."/>
        </authorList>
    </citation>
    <scope>NUCLEOTIDE SEQUENCE [LARGE SCALE GENOMIC DNA]</scope>
    <source>
        <strain evidence="2 3">FGSC 2613</strain>
    </source>
</reference>
<feature type="region of interest" description="Disordered" evidence="1">
    <location>
        <begin position="235"/>
        <end position="254"/>
    </location>
</feature>